<dbReference type="EMBL" id="MHVJ01000013">
    <property type="protein sequence ID" value="OHA91335.1"/>
    <property type="molecule type" value="Genomic_DNA"/>
</dbReference>
<protein>
    <submittedName>
        <fullName evidence="2">Uncharacterized protein</fullName>
    </submittedName>
</protein>
<dbReference type="Proteomes" id="UP000178612">
    <property type="component" value="Unassembled WGS sequence"/>
</dbReference>
<keyword evidence="1" id="KW-0472">Membrane</keyword>
<evidence type="ECO:0000313" key="2">
    <source>
        <dbReference type="EMBL" id="OHA91335.1"/>
    </source>
</evidence>
<name>A0A1G2T222_9BACT</name>
<reference evidence="2 3" key="1">
    <citation type="journal article" date="2016" name="Nat. Commun.">
        <title>Thousands of microbial genomes shed light on interconnected biogeochemical processes in an aquifer system.</title>
        <authorList>
            <person name="Anantharaman K."/>
            <person name="Brown C.T."/>
            <person name="Hug L.A."/>
            <person name="Sharon I."/>
            <person name="Castelle C.J."/>
            <person name="Probst A.J."/>
            <person name="Thomas B.C."/>
            <person name="Singh A."/>
            <person name="Wilkins M.J."/>
            <person name="Karaoz U."/>
            <person name="Brodie E.L."/>
            <person name="Williams K.H."/>
            <person name="Hubbard S.S."/>
            <person name="Banfield J.F."/>
        </authorList>
    </citation>
    <scope>NUCLEOTIDE SEQUENCE [LARGE SCALE GENOMIC DNA]</scope>
</reference>
<accession>A0A1G2T222</accession>
<organism evidence="2 3">
    <name type="scientific">Candidatus Zambryskibacteria bacterium RIFCSPHIGHO2_01_FULL_49_18</name>
    <dbReference type="NCBI Taxonomy" id="1802740"/>
    <lineage>
        <taxon>Bacteria</taxon>
        <taxon>Candidatus Zambryskiibacteriota</taxon>
    </lineage>
</organism>
<gene>
    <name evidence="2" type="ORF">A2758_02655</name>
</gene>
<feature type="transmembrane region" description="Helical" evidence="1">
    <location>
        <begin position="70"/>
        <end position="90"/>
    </location>
</feature>
<feature type="transmembrane region" description="Helical" evidence="1">
    <location>
        <begin position="29"/>
        <end position="50"/>
    </location>
</feature>
<keyword evidence="1" id="KW-0812">Transmembrane</keyword>
<sequence>MEDSVKVYQSSIFRRYPGASGAVRERRRYLGFGYSLLSLGSAGLFSYAWLVVVGELSSHGPHKPSIVETFLFMAGLILSVGAILLIKAGYHSTKEIEEAVHRLSVRLVIPQDRLYEMSVISIKITGEKMLVARAKRDQIVDNMLYDSLLEFELVPKDRRWVVQEAKRLMTQKV</sequence>
<evidence type="ECO:0000313" key="3">
    <source>
        <dbReference type="Proteomes" id="UP000178612"/>
    </source>
</evidence>
<proteinExistence type="predicted"/>
<keyword evidence="1" id="KW-1133">Transmembrane helix</keyword>
<dbReference type="AlphaFoldDB" id="A0A1G2T222"/>
<evidence type="ECO:0000256" key="1">
    <source>
        <dbReference type="SAM" id="Phobius"/>
    </source>
</evidence>
<comment type="caution">
    <text evidence="2">The sequence shown here is derived from an EMBL/GenBank/DDBJ whole genome shotgun (WGS) entry which is preliminary data.</text>
</comment>